<sequence>MVSVCIISADDGRNITAKLKKSFSFCDVKEIPVGYADTVNVKEIRVFVLTPITVQRLISGGRSYINRLFQEPANALIYFCCDSSKTKEFGSLCEREVEGWKDVSKFSSSVSKDLLKLEYEVKSLCVDEEEHGHHHVNRFLLNPKNIVMSTNEEVHIVLLDEEKDGHRFGKVKVITDGGEIMARRIADNVWGFSPCDLPIGDLQLSVTCDGSHIGSDNLKVQSACAAGSEVLRAALTVRPVETLAELFDIHSKDLDDALARMEWSQIVSRILDIDLLALCTNYRLERFREKIRHKSTARPDNLVFDTPDYPSSPEASSWSSSQKRLSLDSGKGGSTGSEQYPNSSVNTSGASGKHRSHSGHFKRQPEVGYSTIDDRTGHRIVRANTDSMLGKQSPGSSRQKQRFSHLQQPQIPLTSSVRKHDYDEPWETECPLGAMVTEAKETGGLPGALQRNDSKRAGICLQKNSEGKPENSSVDHEGTRC</sequence>
<evidence type="ECO:0000313" key="2">
    <source>
        <dbReference type="EMBL" id="WAQ95844.1"/>
    </source>
</evidence>
<protein>
    <submittedName>
        <fullName evidence="2">Uncharacterized protein</fullName>
    </submittedName>
</protein>
<name>A0ABY7DF01_MYAAR</name>
<feature type="compositionally biased region" description="Basic and acidic residues" evidence="1">
    <location>
        <begin position="465"/>
        <end position="481"/>
    </location>
</feature>
<keyword evidence="3" id="KW-1185">Reference proteome</keyword>
<dbReference type="EMBL" id="CP111013">
    <property type="protein sequence ID" value="WAQ95844.1"/>
    <property type="molecule type" value="Genomic_DNA"/>
</dbReference>
<feature type="compositionally biased region" description="Polar residues" evidence="1">
    <location>
        <begin position="336"/>
        <end position="350"/>
    </location>
</feature>
<dbReference type="Proteomes" id="UP001164746">
    <property type="component" value="Chromosome 2"/>
</dbReference>
<evidence type="ECO:0000256" key="1">
    <source>
        <dbReference type="SAM" id="MobiDB-lite"/>
    </source>
</evidence>
<evidence type="ECO:0000313" key="3">
    <source>
        <dbReference type="Proteomes" id="UP001164746"/>
    </source>
</evidence>
<reference evidence="2" key="1">
    <citation type="submission" date="2022-11" db="EMBL/GenBank/DDBJ databases">
        <title>Centuries of genome instability and evolution in soft-shell clam transmissible cancer (bioRxiv).</title>
        <authorList>
            <person name="Hart S.F.M."/>
            <person name="Yonemitsu M.A."/>
            <person name="Giersch R.M."/>
            <person name="Beal B.F."/>
            <person name="Arriagada G."/>
            <person name="Davis B.W."/>
            <person name="Ostrander E.A."/>
            <person name="Goff S.P."/>
            <person name="Metzger M.J."/>
        </authorList>
    </citation>
    <scope>NUCLEOTIDE SEQUENCE</scope>
    <source>
        <strain evidence="2">MELC-2E11</strain>
        <tissue evidence="2">Siphon/mantle</tissue>
    </source>
</reference>
<feature type="compositionally biased region" description="Low complexity" evidence="1">
    <location>
        <begin position="311"/>
        <end position="329"/>
    </location>
</feature>
<feature type="region of interest" description="Disordered" evidence="1">
    <location>
        <begin position="299"/>
        <end position="409"/>
    </location>
</feature>
<feature type="region of interest" description="Disordered" evidence="1">
    <location>
        <begin position="457"/>
        <end position="481"/>
    </location>
</feature>
<organism evidence="2 3">
    <name type="scientific">Mya arenaria</name>
    <name type="common">Soft-shell clam</name>
    <dbReference type="NCBI Taxonomy" id="6604"/>
    <lineage>
        <taxon>Eukaryota</taxon>
        <taxon>Metazoa</taxon>
        <taxon>Spiralia</taxon>
        <taxon>Lophotrochozoa</taxon>
        <taxon>Mollusca</taxon>
        <taxon>Bivalvia</taxon>
        <taxon>Autobranchia</taxon>
        <taxon>Heteroconchia</taxon>
        <taxon>Euheterodonta</taxon>
        <taxon>Imparidentia</taxon>
        <taxon>Neoheterodontei</taxon>
        <taxon>Myida</taxon>
        <taxon>Myoidea</taxon>
        <taxon>Myidae</taxon>
        <taxon>Mya</taxon>
    </lineage>
</organism>
<feature type="compositionally biased region" description="Polar residues" evidence="1">
    <location>
        <begin position="393"/>
        <end position="409"/>
    </location>
</feature>
<feature type="compositionally biased region" description="Basic residues" evidence="1">
    <location>
        <begin position="352"/>
        <end position="362"/>
    </location>
</feature>
<gene>
    <name evidence="2" type="ORF">MAR_028534</name>
</gene>
<proteinExistence type="predicted"/>
<accession>A0ABY7DF01</accession>